<dbReference type="PANTHER" id="PTHR44688:SF16">
    <property type="entry name" value="DNA-BINDING TRANSCRIPTIONAL ACTIVATOR DEVR_DOSR"/>
    <property type="match status" value="1"/>
</dbReference>
<evidence type="ECO:0000256" key="1">
    <source>
        <dbReference type="ARBA" id="ARBA00023015"/>
    </source>
</evidence>
<dbReference type="InterPro" id="IPR000792">
    <property type="entry name" value="Tscrpt_reg_LuxR_C"/>
</dbReference>
<keyword evidence="6" id="KW-1185">Reference proteome</keyword>
<dbReference type="PANTHER" id="PTHR44688">
    <property type="entry name" value="DNA-BINDING TRANSCRIPTIONAL ACTIVATOR DEVR_DOSR"/>
    <property type="match status" value="1"/>
</dbReference>
<evidence type="ECO:0000256" key="3">
    <source>
        <dbReference type="ARBA" id="ARBA00023163"/>
    </source>
</evidence>
<reference evidence="5 6" key="1">
    <citation type="submission" date="2021-03" db="EMBL/GenBank/DDBJ databases">
        <title>Genomic Encyclopedia of Type Strains, Phase IV (KMG-IV): sequencing the most valuable type-strain genomes for metagenomic binning, comparative biology and taxonomic classification.</title>
        <authorList>
            <person name="Goeker M."/>
        </authorList>
    </citation>
    <scope>NUCLEOTIDE SEQUENCE [LARGE SCALE GENOMIC DNA]</scope>
    <source>
        <strain evidence="5 6">DSM 101953</strain>
    </source>
</reference>
<comment type="caution">
    <text evidence="5">The sequence shown here is derived from an EMBL/GenBank/DDBJ whole genome shotgun (WGS) entry which is preliminary data.</text>
</comment>
<sequence length="739" mass="82720">MKVVIPDSLMGEIQELQDTFGSVTGQALVLTDQAGNVVTRPTLSGIFYQKMFKSLQVIERPFEPALLRMGPLSYPAVLEEWVPGLKYVVSPLVPDYGQTYYLWSGLYMEEGTRGLVLQAFEAKMRKHPDYEMLKDVLAAMPELSREGIVSIRGKLSVLGNVLSKLLAGCAVKPLEQRRGLVISQLLSNLESEFLKIEVVLQQMAGTLSDAELYAFAQEEEAGQFKVKYSAGKEAGLLMNAGFQQGDGFLGQAVLGREPRHWQDIAQDPRSLFFTQRAMTQPEYLSCYPLRIHSGKRALLLAVGFGKSRPIQDYAQYEQNVAALLGLSGRGEQLVQREALRREATQRLKEAARLLPQAVSTQELGTVLLDMVMGMPFFPSSVLIFFEEQPGDTHYAKGWRPEEIAPYVQDLQSRYSSQAFLSSAIINGEAEGQVLLECPLIAEKVFKGILSVGFRRRSEAEEWLSLTGCLASLASTSIRLIEKEARHMKQAGVFTGQTLHYLRLSNPELHRLSAEASAMAYELARYTGLPERESEQMRTAALLAPFRLDFLQGYGFYPEELSLLKQVDQFASFYFQINKPSVSVTAQLLALVLHHAGKGADKELLADSDLEWLDPSRFNLDDHVVGELYSEPRTTFQSFLRSRSEAMSAKRGVSAGKLLNSTALKTPKEEWGISPREEEVLELIILGKTNKDIASALFISEHTVKNHLSRIFNKMDVTDRSQIIALVYKRIFDSERIEMS</sequence>
<dbReference type="Gene3D" id="3.30.450.40">
    <property type="match status" value="1"/>
</dbReference>
<proteinExistence type="predicted"/>
<dbReference type="PRINTS" id="PR00038">
    <property type="entry name" value="HTHLUXR"/>
</dbReference>
<dbReference type="Pfam" id="PF00196">
    <property type="entry name" value="GerE"/>
    <property type="match status" value="1"/>
</dbReference>
<keyword evidence="1" id="KW-0805">Transcription regulation</keyword>
<dbReference type="EMBL" id="JAGGLV010000022">
    <property type="protein sequence ID" value="MBP2114999.1"/>
    <property type="molecule type" value="Genomic_DNA"/>
</dbReference>
<evidence type="ECO:0000259" key="4">
    <source>
        <dbReference type="PROSITE" id="PS50043"/>
    </source>
</evidence>
<dbReference type="InterPro" id="IPR029016">
    <property type="entry name" value="GAF-like_dom_sf"/>
</dbReference>
<evidence type="ECO:0000313" key="6">
    <source>
        <dbReference type="Proteomes" id="UP000773462"/>
    </source>
</evidence>
<accession>A0ABS4NZZ2</accession>
<keyword evidence="3" id="KW-0804">Transcription</keyword>
<dbReference type="SUPFAM" id="SSF46894">
    <property type="entry name" value="C-terminal effector domain of the bipartite response regulators"/>
    <property type="match status" value="1"/>
</dbReference>
<evidence type="ECO:0000256" key="2">
    <source>
        <dbReference type="ARBA" id="ARBA00023125"/>
    </source>
</evidence>
<keyword evidence="2 5" id="KW-0238">DNA-binding</keyword>
<dbReference type="PROSITE" id="PS50043">
    <property type="entry name" value="HTH_LUXR_2"/>
    <property type="match status" value="1"/>
</dbReference>
<name>A0ABS4NZZ2_9BACL</name>
<dbReference type="Gene3D" id="1.10.10.10">
    <property type="entry name" value="Winged helix-like DNA-binding domain superfamily/Winged helix DNA-binding domain"/>
    <property type="match status" value="1"/>
</dbReference>
<dbReference type="SMART" id="SM00421">
    <property type="entry name" value="HTH_LUXR"/>
    <property type="match status" value="1"/>
</dbReference>
<gene>
    <name evidence="5" type="ORF">J2Z70_005184</name>
</gene>
<dbReference type="SUPFAM" id="SSF55781">
    <property type="entry name" value="GAF domain-like"/>
    <property type="match status" value="1"/>
</dbReference>
<dbReference type="InterPro" id="IPR016032">
    <property type="entry name" value="Sig_transdc_resp-reg_C-effctor"/>
</dbReference>
<dbReference type="Proteomes" id="UP000773462">
    <property type="component" value="Unassembled WGS sequence"/>
</dbReference>
<dbReference type="GO" id="GO:0003677">
    <property type="term" value="F:DNA binding"/>
    <property type="evidence" value="ECO:0007669"/>
    <property type="project" value="UniProtKB-KW"/>
</dbReference>
<dbReference type="CDD" id="cd06170">
    <property type="entry name" value="LuxR_C_like"/>
    <property type="match status" value="1"/>
</dbReference>
<organism evidence="5 6">
    <name type="scientific">Paenibacillus silagei</name>
    <dbReference type="NCBI Taxonomy" id="1670801"/>
    <lineage>
        <taxon>Bacteria</taxon>
        <taxon>Bacillati</taxon>
        <taxon>Bacillota</taxon>
        <taxon>Bacilli</taxon>
        <taxon>Bacillales</taxon>
        <taxon>Paenibacillaceae</taxon>
        <taxon>Paenibacillus</taxon>
    </lineage>
</organism>
<evidence type="ECO:0000313" key="5">
    <source>
        <dbReference type="EMBL" id="MBP2114999.1"/>
    </source>
</evidence>
<protein>
    <submittedName>
        <fullName evidence="5">DNA-binding CsgD family transcriptional regulator</fullName>
    </submittedName>
</protein>
<dbReference type="InterPro" id="IPR036388">
    <property type="entry name" value="WH-like_DNA-bd_sf"/>
</dbReference>
<dbReference type="PROSITE" id="PS00622">
    <property type="entry name" value="HTH_LUXR_1"/>
    <property type="match status" value="1"/>
</dbReference>
<feature type="domain" description="HTH luxR-type" evidence="4">
    <location>
        <begin position="665"/>
        <end position="730"/>
    </location>
</feature>